<dbReference type="HOGENOM" id="CLU_2656269_0_0_1"/>
<keyword evidence="2" id="KW-1185">Reference proteome</keyword>
<dbReference type="Proteomes" id="UP000054248">
    <property type="component" value="Unassembled WGS sequence"/>
</dbReference>
<gene>
    <name evidence="1" type="ORF">M407DRAFT_245174</name>
</gene>
<accession>A0A0C3LMA3</accession>
<sequence>MPWRPTRLQSSEERPVMRIPRYIPSGTHCWWSDSLVPSTAPSASCTSERRPVDSTLQIFRHESENAASNRECTARC</sequence>
<dbReference type="AlphaFoldDB" id="A0A0C3LMA3"/>
<proteinExistence type="predicted"/>
<organism evidence="1 2">
    <name type="scientific">Tulasnella calospora MUT 4182</name>
    <dbReference type="NCBI Taxonomy" id="1051891"/>
    <lineage>
        <taxon>Eukaryota</taxon>
        <taxon>Fungi</taxon>
        <taxon>Dikarya</taxon>
        <taxon>Basidiomycota</taxon>
        <taxon>Agaricomycotina</taxon>
        <taxon>Agaricomycetes</taxon>
        <taxon>Cantharellales</taxon>
        <taxon>Tulasnellaceae</taxon>
        <taxon>Tulasnella</taxon>
    </lineage>
</organism>
<protein>
    <submittedName>
        <fullName evidence="1">Uncharacterized protein</fullName>
    </submittedName>
</protein>
<reference evidence="2" key="2">
    <citation type="submission" date="2015-01" db="EMBL/GenBank/DDBJ databases">
        <title>Evolutionary Origins and Diversification of the Mycorrhizal Mutualists.</title>
        <authorList>
            <consortium name="DOE Joint Genome Institute"/>
            <consortium name="Mycorrhizal Genomics Consortium"/>
            <person name="Kohler A."/>
            <person name="Kuo A."/>
            <person name="Nagy L.G."/>
            <person name="Floudas D."/>
            <person name="Copeland A."/>
            <person name="Barry K.W."/>
            <person name="Cichocki N."/>
            <person name="Veneault-Fourrey C."/>
            <person name="LaButti K."/>
            <person name="Lindquist E.A."/>
            <person name="Lipzen A."/>
            <person name="Lundell T."/>
            <person name="Morin E."/>
            <person name="Murat C."/>
            <person name="Riley R."/>
            <person name="Ohm R."/>
            <person name="Sun H."/>
            <person name="Tunlid A."/>
            <person name="Henrissat B."/>
            <person name="Grigoriev I.V."/>
            <person name="Hibbett D.S."/>
            <person name="Martin F."/>
        </authorList>
    </citation>
    <scope>NUCLEOTIDE SEQUENCE [LARGE SCALE GENOMIC DNA]</scope>
    <source>
        <strain evidence="2">MUT 4182</strain>
    </source>
</reference>
<evidence type="ECO:0000313" key="1">
    <source>
        <dbReference type="EMBL" id="KIO22462.1"/>
    </source>
</evidence>
<evidence type="ECO:0000313" key="2">
    <source>
        <dbReference type="Proteomes" id="UP000054248"/>
    </source>
</evidence>
<name>A0A0C3LMA3_9AGAM</name>
<dbReference type="EMBL" id="KN823109">
    <property type="protein sequence ID" value="KIO22462.1"/>
    <property type="molecule type" value="Genomic_DNA"/>
</dbReference>
<reference evidence="1 2" key="1">
    <citation type="submission" date="2014-04" db="EMBL/GenBank/DDBJ databases">
        <authorList>
            <consortium name="DOE Joint Genome Institute"/>
            <person name="Kuo A."/>
            <person name="Girlanda M."/>
            <person name="Perotto S."/>
            <person name="Kohler A."/>
            <person name="Nagy L.G."/>
            <person name="Floudas D."/>
            <person name="Copeland A."/>
            <person name="Barry K.W."/>
            <person name="Cichocki N."/>
            <person name="Veneault-Fourrey C."/>
            <person name="LaButti K."/>
            <person name="Lindquist E.A."/>
            <person name="Lipzen A."/>
            <person name="Lundell T."/>
            <person name="Morin E."/>
            <person name="Murat C."/>
            <person name="Sun H."/>
            <person name="Tunlid A."/>
            <person name="Henrissat B."/>
            <person name="Grigoriev I.V."/>
            <person name="Hibbett D.S."/>
            <person name="Martin F."/>
            <person name="Nordberg H.P."/>
            <person name="Cantor M.N."/>
            <person name="Hua S.X."/>
        </authorList>
    </citation>
    <scope>NUCLEOTIDE SEQUENCE [LARGE SCALE GENOMIC DNA]</scope>
    <source>
        <strain evidence="1 2">MUT 4182</strain>
    </source>
</reference>